<dbReference type="AlphaFoldDB" id="A0A1M5F6I7"/>
<sequence>MVLITWSDKYSDCFPIFNVSTDNFELNSIFFRREGEIKS</sequence>
<dbReference type="EMBL" id="FQUS01000014">
    <property type="protein sequence ID" value="SHF87119.1"/>
    <property type="molecule type" value="Genomic_DNA"/>
</dbReference>
<proteinExistence type="predicted"/>
<keyword evidence="2" id="KW-1185">Reference proteome</keyword>
<reference evidence="1 2" key="1">
    <citation type="submission" date="2016-11" db="EMBL/GenBank/DDBJ databases">
        <authorList>
            <person name="Jaros S."/>
            <person name="Januszkiewicz K."/>
            <person name="Wedrychowicz H."/>
        </authorList>
    </citation>
    <scope>NUCLEOTIDE SEQUENCE [LARGE SCALE GENOMIC DNA]</scope>
    <source>
        <strain evidence="1 2">DSM 21986</strain>
    </source>
</reference>
<evidence type="ECO:0000313" key="1">
    <source>
        <dbReference type="EMBL" id="SHF87119.1"/>
    </source>
</evidence>
<organism evidence="1 2">
    <name type="scientific">Fodinibius roseus</name>
    <dbReference type="NCBI Taxonomy" id="1194090"/>
    <lineage>
        <taxon>Bacteria</taxon>
        <taxon>Pseudomonadati</taxon>
        <taxon>Balneolota</taxon>
        <taxon>Balneolia</taxon>
        <taxon>Balneolales</taxon>
        <taxon>Balneolaceae</taxon>
        <taxon>Fodinibius</taxon>
    </lineage>
</organism>
<name>A0A1M5F6I7_9BACT</name>
<dbReference type="Proteomes" id="UP000184041">
    <property type="component" value="Unassembled WGS sequence"/>
</dbReference>
<gene>
    <name evidence="1" type="ORF">SAMN05443144_11477</name>
</gene>
<protein>
    <submittedName>
        <fullName evidence="1">Uncharacterized protein</fullName>
    </submittedName>
</protein>
<evidence type="ECO:0000313" key="2">
    <source>
        <dbReference type="Proteomes" id="UP000184041"/>
    </source>
</evidence>
<accession>A0A1M5F6I7</accession>